<gene>
    <name evidence="2" type="ORF">BN10_120005</name>
</gene>
<keyword evidence="1" id="KW-0472">Membrane</keyword>
<evidence type="ECO:0008006" key="4">
    <source>
        <dbReference type="Google" id="ProtNLM"/>
    </source>
</evidence>
<keyword evidence="3" id="KW-1185">Reference proteome</keyword>
<dbReference type="PANTHER" id="PTHR38446:SF1">
    <property type="entry name" value="BLL0914 PROTEIN"/>
    <property type="match status" value="1"/>
</dbReference>
<feature type="transmembrane region" description="Helical" evidence="1">
    <location>
        <begin position="81"/>
        <end position="103"/>
    </location>
</feature>
<keyword evidence="1" id="KW-0812">Transmembrane</keyword>
<dbReference type="HOGENOM" id="CLU_129819_1_1_11"/>
<accession>N0E1N8</accession>
<keyword evidence="1" id="KW-1133">Transmembrane helix</keyword>
<dbReference type="RefSeq" id="WP_010849205.1">
    <property type="nucleotide sequence ID" value="NZ_HF570956.1"/>
</dbReference>
<dbReference type="PANTHER" id="PTHR38446">
    <property type="entry name" value="BLL0914 PROTEIN"/>
    <property type="match status" value="1"/>
</dbReference>
<name>N0E1N8_9MICO</name>
<reference evidence="2 3" key="1">
    <citation type="journal article" date="2013" name="ISME J.">
        <title>A metabolic model for members of the genus Tetrasphaera involved in enhanced biological phosphorus removal.</title>
        <authorList>
            <person name="Kristiansen R."/>
            <person name="Nguyen H.T.T."/>
            <person name="Saunders A.M."/>
            <person name="Nielsen J.L."/>
            <person name="Wimmer R."/>
            <person name="Le V.Q."/>
            <person name="McIlroy S.J."/>
            <person name="Petrovski S."/>
            <person name="Seviour R.J."/>
            <person name="Calteau A."/>
            <person name="Nielsen K.L."/>
            <person name="Nielsen P.H."/>
        </authorList>
    </citation>
    <scope>NUCLEOTIDE SEQUENCE [LARGE SCALE GENOMIC DNA]</scope>
    <source>
        <strain evidence="2 3">Lp2</strain>
    </source>
</reference>
<dbReference type="OrthoDB" id="9803832at2"/>
<dbReference type="AlphaFoldDB" id="N0E1N8"/>
<dbReference type="STRING" id="1193181.BN10_120005"/>
<dbReference type="InterPro" id="IPR009732">
    <property type="entry name" value="DUF1304"/>
</dbReference>
<evidence type="ECO:0000313" key="3">
    <source>
        <dbReference type="Proteomes" id="UP000013167"/>
    </source>
</evidence>
<comment type="caution">
    <text evidence="2">The sequence shown here is derived from an EMBL/GenBank/DDBJ whole genome shotgun (WGS) entry which is preliminary data.</text>
</comment>
<evidence type="ECO:0000256" key="1">
    <source>
        <dbReference type="SAM" id="Phobius"/>
    </source>
</evidence>
<proteinExistence type="predicted"/>
<dbReference type="Proteomes" id="UP000013167">
    <property type="component" value="Unassembled WGS sequence"/>
</dbReference>
<organism evidence="2 3">
    <name type="scientific">Phycicoccus elongatus Lp2</name>
    <dbReference type="NCBI Taxonomy" id="1193181"/>
    <lineage>
        <taxon>Bacteria</taxon>
        <taxon>Bacillati</taxon>
        <taxon>Actinomycetota</taxon>
        <taxon>Actinomycetes</taxon>
        <taxon>Micrococcales</taxon>
        <taxon>Intrasporangiaceae</taxon>
        <taxon>Phycicoccus</taxon>
    </lineage>
</organism>
<dbReference type="Pfam" id="PF06993">
    <property type="entry name" value="DUF1304"/>
    <property type="match status" value="1"/>
</dbReference>
<evidence type="ECO:0000313" key="2">
    <source>
        <dbReference type="EMBL" id="CCH68809.1"/>
    </source>
</evidence>
<protein>
    <recommendedName>
        <fullName evidence="4">Transmembrane protein</fullName>
    </recommendedName>
</protein>
<dbReference type="EMBL" id="CAIZ01000024">
    <property type="protein sequence ID" value="CCH68809.1"/>
    <property type="molecule type" value="Genomic_DNA"/>
</dbReference>
<sequence length="129" mass="13363">MLVVIALVLAALAAALHVYIWWLESMAWTTPAARKVFGTTPEEAEATKFLAFNQGYYNLFLAITTIAGIVGFAAGSHVVGLTLVIVGTASMLAAALVLASASAAHRSAALRQGLFPALAVIASAIHLLT</sequence>
<dbReference type="eggNOG" id="COG3759">
    <property type="taxonomic scope" value="Bacteria"/>
</dbReference>
<feature type="transmembrane region" description="Helical" evidence="1">
    <location>
        <begin position="55"/>
        <end position="74"/>
    </location>
</feature>